<evidence type="ECO:0000313" key="2">
    <source>
        <dbReference type="EMBL" id="OQV11443.1"/>
    </source>
</evidence>
<feature type="compositionally biased region" description="Polar residues" evidence="1">
    <location>
        <begin position="144"/>
        <end position="153"/>
    </location>
</feature>
<sequence length="707" mass="77040">MDHHHHPPQHHSEESQDAAVEKLFSMLCSPSLSRFAAEQRNYVPTEMPQLDGPSTSAPAVSHYQTRSRAAAPFSPPRTAVHRQGHTYHIVDPEYVVAGRGGEGMEQDDAPVIHIPDGTNRSGEASSTFSVADIDYAHFIEELQGTPSSELSTNNRRDNRQEDPDFYLRKKDDEESADDYCKRVPQREIQLLHRDLQRNPIPGLLPLLDVEPPGGAVPITRSRCKSIELPSCSPAASPMKSPLSSPFPQTRSMVRGASVTSPVEHPVSEPIVPRTRLQVSQSPQKMATTTAFSLKPSSAEAFKKPHPVGEPHGKRQKIGPPPAQQQYLPKFPGTEPNHALPEPPVSALAKIPPELRERFKAVGVKYSKLSNNSTFSTEEKEFVQLMLAKAINRHSSVDAIALVEYVMRMVELVSGERSVAQVLPYFEAAKQKDFPFVALVFGVLIADDSPIILDLLPSLYGKTKLFKSMRTEMQLAAAGLPEEQEQLLKSFKAAMKINDRSYGVPHDTSSPMAVRLGVTGKEGLIDASILKFIEEENIYGVDEHSSDRYHNRRSISSDAVALPIPPAVAVAPVGRPEATKPTASRQLSWALTHIPEAQSDGSNSSMHGFTLGHDATVSFSAGGGNSGLALYSAVTAGDLIAGSSGMECTATVETAKEPPKPRRVQLITTALTGSPLKNPQFVDPTDPTLSQEGRRNTLRSAMKLPSTY</sequence>
<dbReference type="EMBL" id="MTYJ01000171">
    <property type="protein sequence ID" value="OQV11443.1"/>
    <property type="molecule type" value="Genomic_DNA"/>
</dbReference>
<feature type="compositionally biased region" description="Basic and acidic residues" evidence="1">
    <location>
        <begin position="154"/>
        <end position="179"/>
    </location>
</feature>
<name>A0A1W0W8C5_HYPEX</name>
<organism evidence="2 3">
    <name type="scientific">Hypsibius exemplaris</name>
    <name type="common">Freshwater tardigrade</name>
    <dbReference type="NCBI Taxonomy" id="2072580"/>
    <lineage>
        <taxon>Eukaryota</taxon>
        <taxon>Metazoa</taxon>
        <taxon>Ecdysozoa</taxon>
        <taxon>Tardigrada</taxon>
        <taxon>Eutardigrada</taxon>
        <taxon>Parachela</taxon>
        <taxon>Hypsibioidea</taxon>
        <taxon>Hypsibiidae</taxon>
        <taxon>Hypsibius</taxon>
    </lineage>
</organism>
<gene>
    <name evidence="2" type="ORF">BV898_14239</name>
</gene>
<dbReference type="AlphaFoldDB" id="A0A1W0W8C5"/>
<feature type="region of interest" description="Disordered" evidence="1">
    <location>
        <begin position="142"/>
        <end position="179"/>
    </location>
</feature>
<reference evidence="3" key="1">
    <citation type="submission" date="2017-01" db="EMBL/GenBank/DDBJ databases">
        <title>Comparative genomics of anhydrobiosis in the tardigrade Hypsibius dujardini.</title>
        <authorList>
            <person name="Yoshida Y."/>
            <person name="Koutsovoulos G."/>
            <person name="Laetsch D."/>
            <person name="Stevens L."/>
            <person name="Kumar S."/>
            <person name="Horikawa D."/>
            <person name="Ishino K."/>
            <person name="Komine S."/>
            <person name="Tomita M."/>
            <person name="Blaxter M."/>
            <person name="Arakawa K."/>
        </authorList>
    </citation>
    <scope>NUCLEOTIDE SEQUENCE [LARGE SCALE GENOMIC DNA]</scope>
    <source>
        <strain evidence="3">Z151</strain>
    </source>
</reference>
<accession>A0A1W0W8C5</accession>
<feature type="compositionally biased region" description="Basic and acidic residues" evidence="1">
    <location>
        <begin position="302"/>
        <end position="312"/>
    </location>
</feature>
<evidence type="ECO:0000313" key="3">
    <source>
        <dbReference type="Proteomes" id="UP000192578"/>
    </source>
</evidence>
<keyword evidence="3" id="KW-1185">Reference proteome</keyword>
<dbReference type="Proteomes" id="UP000192578">
    <property type="component" value="Unassembled WGS sequence"/>
</dbReference>
<comment type="caution">
    <text evidence="2">The sequence shown here is derived from an EMBL/GenBank/DDBJ whole genome shotgun (WGS) entry which is preliminary data.</text>
</comment>
<evidence type="ECO:0000256" key="1">
    <source>
        <dbReference type="SAM" id="MobiDB-lite"/>
    </source>
</evidence>
<dbReference type="OrthoDB" id="10655384at2759"/>
<feature type="region of interest" description="Disordered" evidence="1">
    <location>
        <begin position="302"/>
        <end position="340"/>
    </location>
</feature>
<protein>
    <submittedName>
        <fullName evidence="2">Uncharacterized protein</fullName>
    </submittedName>
</protein>
<proteinExistence type="predicted"/>